<accession>A0A1M6SSJ7</accession>
<dbReference type="AlphaFoldDB" id="A0A1M6SSJ7"/>
<proteinExistence type="predicted"/>
<dbReference type="STRING" id="156994.SAMN04488028_105134"/>
<name>A0A1M6SSJ7_REIAG</name>
<dbReference type="Proteomes" id="UP000184474">
    <property type="component" value="Unassembled WGS sequence"/>
</dbReference>
<reference evidence="2" key="1">
    <citation type="submission" date="2016-11" db="EMBL/GenBank/DDBJ databases">
        <authorList>
            <person name="Varghese N."/>
            <person name="Submissions S."/>
        </authorList>
    </citation>
    <scope>NUCLEOTIDE SEQUENCE [LARGE SCALE GENOMIC DNA]</scope>
    <source>
        <strain evidence="2">DSM 26134</strain>
    </source>
</reference>
<dbReference type="EMBL" id="FRAA01000005">
    <property type="protein sequence ID" value="SHK47600.1"/>
    <property type="molecule type" value="Genomic_DNA"/>
</dbReference>
<evidence type="ECO:0000313" key="2">
    <source>
        <dbReference type="Proteomes" id="UP000184474"/>
    </source>
</evidence>
<organism evidence="1 2">
    <name type="scientific">Reichenbachiella agariperforans</name>
    <dbReference type="NCBI Taxonomy" id="156994"/>
    <lineage>
        <taxon>Bacteria</taxon>
        <taxon>Pseudomonadati</taxon>
        <taxon>Bacteroidota</taxon>
        <taxon>Cytophagia</taxon>
        <taxon>Cytophagales</taxon>
        <taxon>Reichenbachiellaceae</taxon>
        <taxon>Reichenbachiella</taxon>
    </lineage>
</organism>
<keyword evidence="2" id="KW-1185">Reference proteome</keyword>
<evidence type="ECO:0000313" key="1">
    <source>
        <dbReference type="EMBL" id="SHK47600.1"/>
    </source>
</evidence>
<sequence length="87" mass="9730">MNFVSSSDTTSTVPPYFFLNIKSGTPSLELRQRLLLTVEQDFRLGDNKLITLLGEYHHMGDATDTEISENDSSGLYSFPGEDGWVIL</sequence>
<protein>
    <submittedName>
        <fullName evidence="1">Maltoporin</fullName>
    </submittedName>
</protein>
<gene>
    <name evidence="1" type="ORF">SAMN04488028_105134</name>
</gene>